<reference evidence="1 2" key="1">
    <citation type="submission" date="2016-01" db="EMBL/GenBank/DDBJ databases">
        <title>Genome Sequences of Twelve Sporeforming Bacillus Species Isolated from Foods.</title>
        <authorList>
            <person name="Berendsen E.M."/>
            <person name="Wells-Bennik M.H."/>
            <person name="Krawcyk A.O."/>
            <person name="De Jong A."/>
            <person name="Holsappel S."/>
            <person name="Eijlander R.T."/>
            <person name="Kuipers O.P."/>
        </authorList>
    </citation>
    <scope>NUCLEOTIDE SEQUENCE [LARGE SCALE GENOMIC DNA]</scope>
    <source>
        <strain evidence="1 2">B4099</strain>
    </source>
</reference>
<dbReference type="AlphaFoldDB" id="A0A150K992"/>
<gene>
    <name evidence="1" type="ORF">B4099_3743</name>
</gene>
<sequence>MIIIFAVGNKVAKFSSFYIEKNDRFTSIELKIWMKRQKKSG</sequence>
<accession>A0A150K992</accession>
<comment type="caution">
    <text evidence="1">The sequence shown here is derived from an EMBL/GenBank/DDBJ whole genome shotgun (WGS) entry which is preliminary data.</text>
</comment>
<protein>
    <submittedName>
        <fullName evidence="1">Uncharacterized protein</fullName>
    </submittedName>
</protein>
<proteinExistence type="predicted"/>
<name>A0A150K992_HEYCO</name>
<evidence type="ECO:0000313" key="2">
    <source>
        <dbReference type="Proteomes" id="UP000075304"/>
    </source>
</evidence>
<dbReference type="EMBL" id="LQYI01000084">
    <property type="protein sequence ID" value="KYC65976.1"/>
    <property type="molecule type" value="Genomic_DNA"/>
</dbReference>
<dbReference type="PATRIC" id="fig|1398.25.peg.164"/>
<evidence type="ECO:0000313" key="1">
    <source>
        <dbReference type="EMBL" id="KYC65976.1"/>
    </source>
</evidence>
<dbReference type="Proteomes" id="UP000075304">
    <property type="component" value="Unassembled WGS sequence"/>
</dbReference>
<organism evidence="1 2">
    <name type="scientific">Heyndrickxia coagulans</name>
    <name type="common">Weizmannia coagulans</name>
    <dbReference type="NCBI Taxonomy" id="1398"/>
    <lineage>
        <taxon>Bacteria</taxon>
        <taxon>Bacillati</taxon>
        <taxon>Bacillota</taxon>
        <taxon>Bacilli</taxon>
        <taxon>Bacillales</taxon>
        <taxon>Bacillaceae</taxon>
        <taxon>Heyndrickxia</taxon>
    </lineage>
</organism>